<dbReference type="InterPro" id="IPR051381">
    <property type="entry name" value="CREB_ATF_subfamily"/>
</dbReference>
<evidence type="ECO:0000256" key="6">
    <source>
        <dbReference type="ARBA" id="ARBA00023242"/>
    </source>
</evidence>
<evidence type="ECO:0000256" key="5">
    <source>
        <dbReference type="ARBA" id="ARBA00023163"/>
    </source>
</evidence>
<name>Q4H3R9_CIOIN</name>
<feature type="coiled-coil region" evidence="7">
    <location>
        <begin position="317"/>
        <end position="351"/>
    </location>
</feature>
<evidence type="ECO:0000256" key="3">
    <source>
        <dbReference type="ARBA" id="ARBA00023015"/>
    </source>
</evidence>
<dbReference type="CDD" id="cd14689">
    <property type="entry name" value="bZIP_CREB3"/>
    <property type="match status" value="1"/>
</dbReference>
<keyword evidence="3" id="KW-0805">Transcription regulation</keyword>
<dbReference type="Gene3D" id="1.20.5.170">
    <property type="match status" value="1"/>
</dbReference>
<evidence type="ECO:0000259" key="9">
    <source>
        <dbReference type="PROSITE" id="PS50217"/>
    </source>
</evidence>
<feature type="compositionally biased region" description="Low complexity" evidence="8">
    <location>
        <begin position="121"/>
        <end position="132"/>
    </location>
</feature>
<dbReference type="SUPFAM" id="SSF57959">
    <property type="entry name" value="Leucine zipper domain"/>
    <property type="match status" value="1"/>
</dbReference>
<evidence type="ECO:0000256" key="1">
    <source>
        <dbReference type="ARBA" id="ARBA00004648"/>
    </source>
</evidence>
<feature type="region of interest" description="Disordered" evidence="8">
    <location>
        <begin position="206"/>
        <end position="225"/>
    </location>
</feature>
<feature type="compositionally biased region" description="Polar residues" evidence="8">
    <location>
        <begin position="476"/>
        <end position="492"/>
    </location>
</feature>
<dbReference type="GO" id="GO:0005789">
    <property type="term" value="C:endoplasmic reticulum membrane"/>
    <property type="evidence" value="ECO:0007669"/>
    <property type="project" value="UniProtKB-SubCell"/>
</dbReference>
<dbReference type="InterPro" id="IPR046347">
    <property type="entry name" value="bZIP_sf"/>
</dbReference>
<gene>
    <name evidence="10" type="primary">Ci-CREB/ATF-b</name>
</gene>
<reference evidence="10" key="1">
    <citation type="journal article" date="2003" name="Dev. Genes Evol.">
        <title>Genomewide surveys of developmentally relevant genes in Ciona intestinalis.</title>
        <authorList>
            <person name="Satou Y."/>
            <person name="Satoh N."/>
        </authorList>
    </citation>
    <scope>NUCLEOTIDE SEQUENCE</scope>
</reference>
<keyword evidence="6" id="KW-0539">Nucleus</keyword>
<comment type="similarity">
    <text evidence="2">Belongs to the bZIP family. ATF subfamily.</text>
</comment>
<keyword evidence="5" id="KW-0804">Transcription</keyword>
<dbReference type="KEGG" id="cin:778570"/>
<dbReference type="PROSITE" id="PS50217">
    <property type="entry name" value="BZIP"/>
    <property type="match status" value="1"/>
</dbReference>
<dbReference type="GO" id="GO:0003677">
    <property type="term" value="F:DNA binding"/>
    <property type="evidence" value="ECO:0007669"/>
    <property type="project" value="UniProtKB-KW"/>
</dbReference>
<sequence>MDSVLTLPFPDDEFASELSHMEYGDINDLLEQSSQLYPTNMVGYKENKRETDFIDEFLNLSSVESPNTGIYINACNSTTPCVQTEEASLLLKQSQSSKVVDTDHDYAGASNISQCSPAPPSDSGVSSISSSPKNDNQYDQFRPEHDSSSSSDQLFGNGAFEFDFSDFEIDQINNGTLPGAIHNHQTEDVTLDLSVIDASNLRQKRFSGDSDSCNGSVHSGSSGELYRSESTTVDMDVSATRHTATSVLLPNFKPLVLTAEEQKLLKEENMTIPTDLPLTKYEERVLKKVRRKIRNKKSAMASRQKKKDYIGGLEARVTKCTSLNQALSQRVKQLEQQNFTLLEQLKQVHDAVKKNSSKTTKATTCLMVMILSFGLFIAPSYGPFSIDNNEDGLIDIPQGHRTRKILEHAQSDNGYTIVEPPNSIVRPFNPSLYPKSEVILKDGNVLYPDTESQDMQHENDTAHNNASAEMRKDTEPPSNLHSTQTKTEYSSSPLPPDPNPGAVVTGVKMELPDTQPVPDFGVGHNLKRSASIKSPVKRRDEI</sequence>
<reference evidence="10" key="2">
    <citation type="journal article" date="2004" name="Development">
        <title>Gene expression profiles of transcription factors and signaling molecules in the ascidian embryo: towards a comprehensive understanding of gene networks.</title>
        <authorList>
            <person name="Imai K.S."/>
            <person name="Hino K."/>
            <person name="Yagi K."/>
            <person name="Satoh N."/>
            <person name="Satou Y."/>
        </authorList>
    </citation>
    <scope>NUCLEOTIDE SEQUENCE</scope>
</reference>
<feature type="domain" description="BZIP" evidence="9">
    <location>
        <begin position="285"/>
        <end position="348"/>
    </location>
</feature>
<dbReference type="AlphaFoldDB" id="Q4H3R9"/>
<proteinExistence type="evidence at transcript level"/>
<dbReference type="PANTHER" id="PTHR45996">
    <property type="entry name" value="AGAP001464-PB"/>
    <property type="match status" value="1"/>
</dbReference>
<evidence type="ECO:0000256" key="8">
    <source>
        <dbReference type="SAM" id="MobiDB-lite"/>
    </source>
</evidence>
<dbReference type="EMBL" id="AB210353">
    <property type="protein sequence ID" value="BAE06358.1"/>
    <property type="molecule type" value="mRNA"/>
</dbReference>
<keyword evidence="7" id="KW-0175">Coiled coil</keyword>
<accession>A0A1W2VNS1</accession>
<accession>Q4H3R9</accession>
<dbReference type="InterPro" id="IPR004827">
    <property type="entry name" value="bZIP"/>
</dbReference>
<reference evidence="10" key="3">
    <citation type="submission" date="2005-04" db="EMBL/GenBank/DDBJ databases">
        <title>Expressed genes in Ciona intestinalis.</title>
        <authorList>
            <person name="Satou Y."/>
        </authorList>
    </citation>
    <scope>NUCLEOTIDE SEQUENCE</scope>
</reference>
<organism evidence="10">
    <name type="scientific">Ciona intestinalis</name>
    <name type="common">Transparent sea squirt</name>
    <name type="synonym">Ascidia intestinalis</name>
    <dbReference type="NCBI Taxonomy" id="7719"/>
    <lineage>
        <taxon>Eukaryota</taxon>
        <taxon>Metazoa</taxon>
        <taxon>Chordata</taxon>
        <taxon>Tunicata</taxon>
        <taxon>Ascidiacea</taxon>
        <taxon>Phlebobranchia</taxon>
        <taxon>Cionidae</taxon>
        <taxon>Ciona</taxon>
    </lineage>
</organism>
<feature type="region of interest" description="Disordered" evidence="8">
    <location>
        <begin position="464"/>
        <end position="542"/>
    </location>
</feature>
<evidence type="ECO:0000256" key="2">
    <source>
        <dbReference type="ARBA" id="ARBA00009050"/>
    </source>
</evidence>
<dbReference type="PANTHER" id="PTHR45996:SF3">
    <property type="entry name" value="CREB-H TRANSCRIPTION FACTOR HOMOLOG LET-607"/>
    <property type="match status" value="1"/>
</dbReference>
<evidence type="ECO:0000313" key="10">
    <source>
        <dbReference type="EMBL" id="BAE06358.1"/>
    </source>
</evidence>
<protein>
    <submittedName>
        <fullName evidence="10">Transcription factor protein</fullName>
    </submittedName>
</protein>
<dbReference type="GO" id="GO:0003700">
    <property type="term" value="F:DNA-binding transcription factor activity"/>
    <property type="evidence" value="ECO:0007669"/>
    <property type="project" value="InterPro"/>
</dbReference>
<evidence type="ECO:0000256" key="7">
    <source>
        <dbReference type="SAM" id="Coils"/>
    </source>
</evidence>
<dbReference type="SMART" id="SM00338">
    <property type="entry name" value="BRLZ"/>
    <property type="match status" value="1"/>
</dbReference>
<dbReference type="Pfam" id="PF00170">
    <property type="entry name" value="bZIP_1"/>
    <property type="match status" value="1"/>
</dbReference>
<feature type="region of interest" description="Disordered" evidence="8">
    <location>
        <begin position="108"/>
        <end position="152"/>
    </location>
</feature>
<feature type="compositionally biased region" description="Polar residues" evidence="8">
    <location>
        <begin position="209"/>
        <end position="225"/>
    </location>
</feature>
<comment type="subcellular location">
    <subcellularLocation>
        <location evidence="1">Endoplasmic reticulum membrane</location>
        <topology evidence="1">Single-pass type II membrane protein</topology>
    </subcellularLocation>
</comment>
<dbReference type="IntAct" id="Q4H3R9">
    <property type="interactions" value="1"/>
</dbReference>
<keyword evidence="4" id="KW-0238">DNA-binding</keyword>
<dbReference type="PROSITE" id="PS00036">
    <property type="entry name" value="BZIP_BASIC"/>
    <property type="match status" value="1"/>
</dbReference>
<dbReference type="OrthoDB" id="674948at2759"/>
<evidence type="ECO:0000256" key="4">
    <source>
        <dbReference type="ARBA" id="ARBA00023125"/>
    </source>
</evidence>